<dbReference type="SMART" id="SM00028">
    <property type="entry name" value="TPR"/>
    <property type="match status" value="3"/>
</dbReference>
<sequence>MGIRRKVFALACGIVIILLLGCRVFAADEGDAVKALQEAIARVETDKEKGVLRKELGDLYVQRDELQQAAAEYLKALELNKNFSDEERLQMAVYISWADRYDDAIAVLQPMLRRNPGFIEARVHLARTLSWAGSYDEAIHEADRVLQLAPGNRDALLVKANALNWKGKPAEAIPLYEVLLAEEENFDARLGMAHAYLALGERETAIQNKDMLEPTFPYQERELHRLDQALSAQFRPSAKAQYSHYDDSDGNLVDTYSAGATFWVYGLNADLQYRHTEARNHSLENSADEAALTVYANPTAHVGVGAGVGVAQSDAGDSDTFFTWSARADVDVLKGKAGVVVTRDFFAEVADLIENDIRVTRTNVYLFQNLTDRLFAHVGYTYSDFSDDNDSDEVLLVTRYLIYPKNPAINIGYRVRYLNFNRQSGGGYFDPNDFISNQIFASAYYERQKLYLYVEPFFGHESFRRSGDNADELVGGGYGSIGYRITNNCAVELFGEGGNFSVDSAAGFDYYLVGANINVKF</sequence>
<evidence type="ECO:0000313" key="5">
    <source>
        <dbReference type="EMBL" id="RJP21304.1"/>
    </source>
</evidence>
<dbReference type="PANTHER" id="PTHR44943">
    <property type="entry name" value="CELLULOSE SYNTHASE OPERON PROTEIN C"/>
    <property type="match status" value="1"/>
</dbReference>
<dbReference type="AlphaFoldDB" id="A0A3A4NZY1"/>
<dbReference type="PROSITE" id="PS51257">
    <property type="entry name" value="PROKAR_LIPOPROTEIN"/>
    <property type="match status" value="1"/>
</dbReference>
<feature type="repeat" description="TPR" evidence="3">
    <location>
        <begin position="119"/>
        <end position="152"/>
    </location>
</feature>
<dbReference type="PROSITE" id="PS50005">
    <property type="entry name" value="TPR"/>
    <property type="match status" value="2"/>
</dbReference>
<evidence type="ECO:0000256" key="4">
    <source>
        <dbReference type="SAM" id="SignalP"/>
    </source>
</evidence>
<accession>A0A3A4NZY1</accession>
<dbReference type="InterPro" id="IPR051685">
    <property type="entry name" value="Ycf3/AcsC/BcsC/TPR_MFPF"/>
</dbReference>
<name>A0A3A4NZY1_ABYX5</name>
<dbReference type="SUPFAM" id="SSF48452">
    <property type="entry name" value="TPR-like"/>
    <property type="match status" value="1"/>
</dbReference>
<gene>
    <name evidence="5" type="ORF">C4520_09830</name>
</gene>
<dbReference type="Gene3D" id="1.25.40.10">
    <property type="entry name" value="Tetratricopeptide repeat domain"/>
    <property type="match status" value="2"/>
</dbReference>
<dbReference type="EMBL" id="QZKU01000068">
    <property type="protein sequence ID" value="RJP21304.1"/>
    <property type="molecule type" value="Genomic_DNA"/>
</dbReference>
<keyword evidence="4" id="KW-0732">Signal</keyword>
<reference evidence="5 6" key="1">
    <citation type="journal article" date="2017" name="ISME J.">
        <title>Energy and carbon metabolisms in a deep terrestrial subsurface fluid microbial community.</title>
        <authorList>
            <person name="Momper L."/>
            <person name="Jungbluth S.P."/>
            <person name="Lee M.D."/>
            <person name="Amend J.P."/>
        </authorList>
    </citation>
    <scope>NUCLEOTIDE SEQUENCE [LARGE SCALE GENOMIC DNA]</scope>
    <source>
        <strain evidence="5">SURF_5</strain>
    </source>
</reference>
<dbReference type="InterPro" id="IPR019734">
    <property type="entry name" value="TPR_rpt"/>
</dbReference>
<dbReference type="Pfam" id="PF14559">
    <property type="entry name" value="TPR_19"/>
    <property type="match status" value="1"/>
</dbReference>
<feature type="repeat" description="TPR" evidence="3">
    <location>
        <begin position="50"/>
        <end position="83"/>
    </location>
</feature>
<evidence type="ECO:0000256" key="2">
    <source>
        <dbReference type="ARBA" id="ARBA00022803"/>
    </source>
</evidence>
<comment type="caution">
    <text evidence="5">The sequence shown here is derived from an EMBL/GenBank/DDBJ whole genome shotgun (WGS) entry which is preliminary data.</text>
</comment>
<proteinExistence type="predicted"/>
<dbReference type="InterPro" id="IPR011990">
    <property type="entry name" value="TPR-like_helical_dom_sf"/>
</dbReference>
<organism evidence="5 6">
    <name type="scientific">Abyssobacteria bacterium (strain SURF_5)</name>
    <dbReference type="NCBI Taxonomy" id="2093360"/>
    <lineage>
        <taxon>Bacteria</taxon>
        <taxon>Pseudomonadati</taxon>
        <taxon>Candidatus Hydrogenedentota</taxon>
        <taxon>Candidatus Abyssobacteria</taxon>
    </lineage>
</organism>
<keyword evidence="1" id="KW-0677">Repeat</keyword>
<evidence type="ECO:0000313" key="6">
    <source>
        <dbReference type="Proteomes" id="UP000265882"/>
    </source>
</evidence>
<evidence type="ECO:0000256" key="3">
    <source>
        <dbReference type="PROSITE-ProRule" id="PRU00339"/>
    </source>
</evidence>
<feature type="chain" id="PRO_5017326471" evidence="4">
    <location>
        <begin position="27"/>
        <end position="521"/>
    </location>
</feature>
<protein>
    <submittedName>
        <fullName evidence="5">Uncharacterized protein</fullName>
    </submittedName>
</protein>
<dbReference type="Proteomes" id="UP000265882">
    <property type="component" value="Unassembled WGS sequence"/>
</dbReference>
<feature type="signal peptide" evidence="4">
    <location>
        <begin position="1"/>
        <end position="26"/>
    </location>
</feature>
<dbReference type="PANTHER" id="PTHR44943:SF8">
    <property type="entry name" value="TPR REPEAT-CONTAINING PROTEIN MJ0263"/>
    <property type="match status" value="1"/>
</dbReference>
<evidence type="ECO:0000256" key="1">
    <source>
        <dbReference type="ARBA" id="ARBA00022737"/>
    </source>
</evidence>
<keyword evidence="2 3" id="KW-0802">TPR repeat</keyword>